<proteinExistence type="inferred from homology"/>
<feature type="binding site" evidence="7">
    <location>
        <position position="261"/>
    </location>
    <ligand>
        <name>Fe(2+)</name>
        <dbReference type="ChEBI" id="CHEBI:29033"/>
    </ligand>
</feature>
<evidence type="ECO:0000256" key="1">
    <source>
        <dbReference type="ARBA" id="ARBA00004744"/>
    </source>
</evidence>
<keyword evidence="3 7" id="KW-0350">Heme biosynthesis</keyword>
<comment type="caution">
    <text evidence="7">Lacks conserved residue(s) required for the propagation of feature annotation.</text>
</comment>
<comment type="subcellular location">
    <subcellularLocation>
        <location evidence="7">Cytoplasm</location>
    </subcellularLocation>
</comment>
<dbReference type="EC" id="4.99.1.9" evidence="7"/>
<keyword evidence="10" id="KW-1185">Reference proteome</keyword>
<sequence>MAYDAFLLVSFGGPEGQDDVLPFLENVTRGRGIPASRLSAVAEHYRHFGGVSPINAQNRALIDALRSELDLPIYWGNRNWHPFLPDAVAQMRDDGIRHALAFVTSPFGSNSSCRQYLDDIAAARSTVGEDAPAIDKIRHFHDHPLYIESHAAAVRAALAELPSRLAARLVFTAHSIPTAMNAASGPGGVGRYQAQLLETAALVAAAAAPELPWDLVWQSRSGPPQVPWLEPDVNDHLESLAAAGVREVVVSPIGFISDHLEVIWDLDNEARATAARLGIAFARAATPGVDPRFVTMIRQLVDERVLAHSNVRHALGTVPTWDFCPADCCVSPKRV</sequence>
<evidence type="ECO:0000256" key="7">
    <source>
        <dbReference type="HAMAP-Rule" id="MF_00323"/>
    </source>
</evidence>
<keyword evidence="2 7" id="KW-0408">Iron</keyword>
<dbReference type="InterPro" id="IPR001015">
    <property type="entry name" value="Ferrochelatase"/>
</dbReference>
<organism evidence="9 10">
    <name type="scientific">Dactylosporangium maewongense</name>
    <dbReference type="NCBI Taxonomy" id="634393"/>
    <lineage>
        <taxon>Bacteria</taxon>
        <taxon>Bacillati</taxon>
        <taxon>Actinomycetota</taxon>
        <taxon>Actinomycetes</taxon>
        <taxon>Micromonosporales</taxon>
        <taxon>Micromonosporaceae</taxon>
        <taxon>Dactylosporangium</taxon>
    </lineage>
</organism>
<comment type="catalytic activity">
    <reaction evidence="6">
        <text>Fe-coproporphyrin III + 2 H(+) = coproporphyrin III + Fe(2+)</text>
        <dbReference type="Rhea" id="RHEA:49572"/>
        <dbReference type="ChEBI" id="CHEBI:15378"/>
        <dbReference type="ChEBI" id="CHEBI:29033"/>
        <dbReference type="ChEBI" id="CHEBI:68438"/>
        <dbReference type="ChEBI" id="CHEBI:131725"/>
        <dbReference type="EC" id="4.99.1.9"/>
    </reaction>
    <physiologicalReaction direction="right-to-left" evidence="6">
        <dbReference type="Rhea" id="RHEA:49574"/>
    </physiologicalReaction>
</comment>
<reference evidence="9 10" key="1">
    <citation type="journal article" date="2019" name="Int. J. Syst. Evol. Microbiol.">
        <title>The Global Catalogue of Microorganisms (GCM) 10K type strain sequencing project: providing services to taxonomists for standard genome sequencing and annotation.</title>
        <authorList>
            <consortium name="The Broad Institute Genomics Platform"/>
            <consortium name="The Broad Institute Genome Sequencing Center for Infectious Disease"/>
            <person name="Wu L."/>
            <person name="Ma J."/>
        </authorList>
    </citation>
    <scope>NUCLEOTIDE SEQUENCE [LARGE SCALE GENOMIC DNA]</scope>
    <source>
        <strain evidence="9 10">JCM 15933</strain>
    </source>
</reference>
<dbReference type="CDD" id="cd03411">
    <property type="entry name" value="Ferrochelatase_N"/>
    <property type="match status" value="1"/>
</dbReference>
<evidence type="ECO:0000256" key="4">
    <source>
        <dbReference type="ARBA" id="ARBA00023239"/>
    </source>
</evidence>
<accession>A0ABN2AD14</accession>
<dbReference type="PANTHER" id="PTHR11108">
    <property type="entry name" value="FERROCHELATASE"/>
    <property type="match status" value="1"/>
</dbReference>
<evidence type="ECO:0000313" key="9">
    <source>
        <dbReference type="EMBL" id="GAA1516753.1"/>
    </source>
</evidence>
<feature type="binding site" evidence="7">
    <location>
        <position position="52"/>
    </location>
    <ligand>
        <name>Fe-coproporphyrin III</name>
        <dbReference type="ChEBI" id="CHEBI:68438"/>
    </ligand>
</feature>
<evidence type="ECO:0000256" key="5">
    <source>
        <dbReference type="ARBA" id="ARBA00023244"/>
    </source>
</evidence>
<name>A0ABN2AD14_9ACTN</name>
<dbReference type="EMBL" id="BAAAQD010000006">
    <property type="protein sequence ID" value="GAA1516753.1"/>
    <property type="molecule type" value="Genomic_DNA"/>
</dbReference>
<comment type="similarity">
    <text evidence="7 8">Belongs to the ferrochelatase family.</text>
</comment>
<dbReference type="Gene3D" id="3.40.50.1400">
    <property type="match status" value="2"/>
</dbReference>
<dbReference type="InterPro" id="IPR033644">
    <property type="entry name" value="Ferrochelatase_C"/>
</dbReference>
<dbReference type="HAMAP" id="MF_00323">
    <property type="entry name" value="Ferrochelatase"/>
    <property type="match status" value="1"/>
</dbReference>
<dbReference type="PANTHER" id="PTHR11108:SF1">
    <property type="entry name" value="FERROCHELATASE, MITOCHONDRIAL"/>
    <property type="match status" value="1"/>
</dbReference>
<comment type="caution">
    <text evidence="9">The sequence shown here is derived from an EMBL/GenBank/DDBJ whole genome shotgun (WGS) entry which is preliminary data.</text>
</comment>
<evidence type="ECO:0000256" key="8">
    <source>
        <dbReference type="RuleBase" id="RU004185"/>
    </source>
</evidence>
<comment type="pathway">
    <text evidence="1 7">Porphyrin-containing compound metabolism; protoheme biosynthesis.</text>
</comment>
<dbReference type="NCBIfam" id="TIGR00109">
    <property type="entry name" value="hemH"/>
    <property type="match status" value="1"/>
</dbReference>
<evidence type="ECO:0000256" key="3">
    <source>
        <dbReference type="ARBA" id="ARBA00023133"/>
    </source>
</evidence>
<dbReference type="InterPro" id="IPR033659">
    <property type="entry name" value="Ferrochelatase_N"/>
</dbReference>
<dbReference type="SUPFAM" id="SSF53800">
    <property type="entry name" value="Chelatase"/>
    <property type="match status" value="1"/>
</dbReference>
<evidence type="ECO:0000313" key="10">
    <source>
        <dbReference type="Proteomes" id="UP001501470"/>
    </source>
</evidence>
<feature type="binding site" evidence="7">
    <location>
        <position position="116"/>
    </location>
    <ligand>
        <name>Fe-coproporphyrin III</name>
        <dbReference type="ChEBI" id="CHEBI:68438"/>
    </ligand>
</feature>
<protein>
    <recommendedName>
        <fullName evidence="7">Coproporphyrin III ferrochelatase</fullName>
        <ecNumber evidence="7">4.99.1.9</ecNumber>
    </recommendedName>
</protein>
<dbReference type="Proteomes" id="UP001501470">
    <property type="component" value="Unassembled WGS sequence"/>
</dbReference>
<dbReference type="CDD" id="cd00419">
    <property type="entry name" value="Ferrochelatase_C"/>
    <property type="match status" value="1"/>
</dbReference>
<keyword evidence="7" id="KW-0479">Metal-binding</keyword>
<keyword evidence="4 7" id="KW-0456">Lyase</keyword>
<feature type="binding site" evidence="7">
    <location>
        <position position="174"/>
    </location>
    <ligand>
        <name>Fe(2+)</name>
        <dbReference type="ChEBI" id="CHEBI:29033"/>
    </ligand>
</feature>
<comment type="function">
    <text evidence="7">Involved in coproporphyrin-dependent heme b biosynthesis. Catalyzes the insertion of ferrous iron into coproporphyrin III to form Fe-coproporphyrin III.</text>
</comment>
<dbReference type="RefSeq" id="WP_344502934.1">
    <property type="nucleotide sequence ID" value="NZ_BAAAQD010000006.1"/>
</dbReference>
<gene>
    <name evidence="7" type="primary">cpfC</name>
    <name evidence="9" type="ORF">GCM10009827_034450</name>
</gene>
<keyword evidence="5 7" id="KW-0627">Porphyrin biosynthesis</keyword>
<dbReference type="Pfam" id="PF00762">
    <property type="entry name" value="Ferrochelatase"/>
    <property type="match status" value="1"/>
</dbReference>
<keyword evidence="7" id="KW-0963">Cytoplasm</keyword>
<dbReference type="NCBIfam" id="NF000689">
    <property type="entry name" value="PRK00035.2-1"/>
    <property type="match status" value="1"/>
</dbReference>
<evidence type="ECO:0000256" key="6">
    <source>
        <dbReference type="ARBA" id="ARBA00024536"/>
    </source>
</evidence>
<evidence type="ECO:0000256" key="2">
    <source>
        <dbReference type="ARBA" id="ARBA00023004"/>
    </source>
</evidence>